<name>A0ABV1DH13_9FIRM</name>
<evidence type="ECO:0000313" key="2">
    <source>
        <dbReference type="Proteomes" id="UP001454086"/>
    </source>
</evidence>
<dbReference type="EMBL" id="JBBMFM010000274">
    <property type="protein sequence ID" value="MEQ2429106.1"/>
    <property type="molecule type" value="Genomic_DNA"/>
</dbReference>
<keyword evidence="2" id="KW-1185">Reference proteome</keyword>
<reference evidence="1 2" key="1">
    <citation type="submission" date="2024-03" db="EMBL/GenBank/DDBJ databases">
        <title>Human intestinal bacterial collection.</title>
        <authorList>
            <person name="Pauvert C."/>
            <person name="Hitch T.C.A."/>
            <person name="Clavel T."/>
        </authorList>
    </citation>
    <scope>NUCLEOTIDE SEQUENCE [LARGE SCALE GENOMIC DNA]</scope>
    <source>
        <strain evidence="1 2">CLA-SR-H021</strain>
    </source>
</reference>
<dbReference type="InterPro" id="IPR046710">
    <property type="entry name" value="DUF6783"/>
</dbReference>
<comment type="caution">
    <text evidence="1">The sequence shown here is derived from an EMBL/GenBank/DDBJ whole genome shotgun (WGS) entry which is preliminary data.</text>
</comment>
<feature type="non-terminal residue" evidence="1">
    <location>
        <position position="1"/>
    </location>
</feature>
<gene>
    <name evidence="1" type="ORF">WMQ36_29510</name>
</gene>
<dbReference type="Pfam" id="PF20574">
    <property type="entry name" value="DUF6783"/>
    <property type="match status" value="1"/>
</dbReference>
<organism evidence="1 2">
    <name type="scientific">Enterocloster hominis</name>
    <name type="common">ex Hitch et al. 2024</name>
    <dbReference type="NCBI Taxonomy" id="1917870"/>
    <lineage>
        <taxon>Bacteria</taxon>
        <taxon>Bacillati</taxon>
        <taxon>Bacillota</taxon>
        <taxon>Clostridia</taxon>
        <taxon>Lachnospirales</taxon>
        <taxon>Lachnospiraceae</taxon>
        <taxon>Enterocloster</taxon>
    </lineage>
</organism>
<evidence type="ECO:0000313" key="1">
    <source>
        <dbReference type="EMBL" id="MEQ2429106.1"/>
    </source>
</evidence>
<sequence length="76" mass="8660">GRFGPDEGGVAGYVDRIGTKYAAKWDVQMAGMNFQTRSKRPDQFTSQNMAMVLKNTGKADTVKSWYHVTEMEKYYI</sequence>
<protein>
    <submittedName>
        <fullName evidence="1">DUF6783 domain-containing protein</fullName>
    </submittedName>
</protein>
<accession>A0ABV1DH13</accession>
<proteinExistence type="predicted"/>
<dbReference type="Proteomes" id="UP001454086">
    <property type="component" value="Unassembled WGS sequence"/>
</dbReference>